<gene>
    <name evidence="1" type="ORF">SAMN05443633_10628</name>
</gene>
<keyword evidence="2" id="KW-1185">Reference proteome</keyword>
<evidence type="ECO:0008006" key="3">
    <source>
        <dbReference type="Google" id="ProtNLM"/>
    </source>
</evidence>
<evidence type="ECO:0000313" key="1">
    <source>
        <dbReference type="EMBL" id="SHF71262.1"/>
    </source>
</evidence>
<evidence type="ECO:0000313" key="2">
    <source>
        <dbReference type="Proteomes" id="UP000184518"/>
    </source>
</evidence>
<dbReference type="EMBL" id="FQUT01000006">
    <property type="protein sequence ID" value="SHF71262.1"/>
    <property type="molecule type" value="Genomic_DNA"/>
</dbReference>
<reference evidence="2" key="1">
    <citation type="submission" date="2016-11" db="EMBL/GenBank/DDBJ databases">
        <authorList>
            <person name="Varghese N."/>
            <person name="Submissions S."/>
        </authorList>
    </citation>
    <scope>NUCLEOTIDE SEQUENCE [LARGE SCALE GENOMIC DNA]</scope>
    <source>
        <strain evidence="2">DSM 27619</strain>
    </source>
</reference>
<name>A0A1M5DWP1_9FLAO</name>
<proteinExistence type="predicted"/>
<protein>
    <recommendedName>
        <fullName evidence="3">CHAP domain-containing protein</fullName>
    </recommendedName>
</protein>
<dbReference type="RefSeq" id="WP_072958112.1">
    <property type="nucleotide sequence ID" value="NZ_FQUT01000006.1"/>
</dbReference>
<dbReference type="OrthoDB" id="9812621at2"/>
<accession>A0A1M5DWP1</accession>
<sequence length="214" mass="24147">MRQIKPALFTIVDKKLKENGAAQKAIEEKDARSLLVYAAEACVGETEEGKDNYGTFVELCQKTVDNEAKGESWCMGFVQSMISYVETKLEISSPVATSENCLKVWKNTHKSKIVKQIPKRGAIAIWRDVSNSQKLDSPIDSDRKIYKGKGHTGFVLEYDYNLKVKTMKTVEGNTNVAGSGTRDGVFRRNDRKKKRNIGKLRSCRFYNSFLSLNC</sequence>
<dbReference type="AlphaFoldDB" id="A0A1M5DWP1"/>
<organism evidence="1 2">
    <name type="scientific">Chryseobacterium arachidis</name>
    <dbReference type="NCBI Taxonomy" id="1416778"/>
    <lineage>
        <taxon>Bacteria</taxon>
        <taxon>Pseudomonadati</taxon>
        <taxon>Bacteroidota</taxon>
        <taxon>Flavobacteriia</taxon>
        <taxon>Flavobacteriales</taxon>
        <taxon>Weeksellaceae</taxon>
        <taxon>Chryseobacterium group</taxon>
        <taxon>Chryseobacterium</taxon>
    </lineage>
</organism>
<dbReference type="Proteomes" id="UP000184518">
    <property type="component" value="Unassembled WGS sequence"/>
</dbReference>